<evidence type="ECO:0000313" key="10">
    <source>
        <dbReference type="EMBL" id="KAK3385032.1"/>
    </source>
</evidence>
<keyword evidence="11" id="KW-1185">Reference proteome</keyword>
<feature type="non-terminal residue" evidence="10">
    <location>
        <position position="1"/>
    </location>
</feature>
<dbReference type="AlphaFoldDB" id="A0AAE0NNZ3"/>
<dbReference type="PANTHER" id="PTHR14009:SF6">
    <property type="entry name" value="LETM1 RBD DOMAIN-CONTAINING PROTEIN"/>
    <property type="match status" value="1"/>
</dbReference>
<gene>
    <name evidence="10" type="ORF">B0H63DRAFT_378184</name>
</gene>
<evidence type="ECO:0000256" key="4">
    <source>
        <dbReference type="ARBA" id="ARBA00022989"/>
    </source>
</evidence>
<evidence type="ECO:0000256" key="8">
    <source>
        <dbReference type="SAM" id="Phobius"/>
    </source>
</evidence>
<accession>A0AAE0NNZ3</accession>
<dbReference type="GO" id="GO:0043022">
    <property type="term" value="F:ribosome binding"/>
    <property type="evidence" value="ECO:0007669"/>
    <property type="project" value="InterPro"/>
</dbReference>
<evidence type="ECO:0000256" key="1">
    <source>
        <dbReference type="ARBA" id="ARBA00004434"/>
    </source>
</evidence>
<keyword evidence="4 8" id="KW-1133">Transmembrane helix</keyword>
<evidence type="ECO:0000256" key="3">
    <source>
        <dbReference type="ARBA" id="ARBA00022792"/>
    </source>
</evidence>
<keyword evidence="6 8" id="KW-0472">Membrane</keyword>
<evidence type="ECO:0000256" key="5">
    <source>
        <dbReference type="ARBA" id="ARBA00023128"/>
    </source>
</evidence>
<feature type="domain" description="Letm1 RBD" evidence="9">
    <location>
        <begin position="62"/>
        <end position="229"/>
    </location>
</feature>
<evidence type="ECO:0000256" key="6">
    <source>
        <dbReference type="ARBA" id="ARBA00023136"/>
    </source>
</evidence>
<reference evidence="10" key="1">
    <citation type="journal article" date="2023" name="Mol. Phylogenet. Evol.">
        <title>Genome-scale phylogeny and comparative genomics of the fungal order Sordariales.</title>
        <authorList>
            <person name="Hensen N."/>
            <person name="Bonometti L."/>
            <person name="Westerberg I."/>
            <person name="Brannstrom I.O."/>
            <person name="Guillou S."/>
            <person name="Cros-Aarteil S."/>
            <person name="Calhoun S."/>
            <person name="Haridas S."/>
            <person name="Kuo A."/>
            <person name="Mondo S."/>
            <person name="Pangilinan J."/>
            <person name="Riley R."/>
            <person name="LaButti K."/>
            <person name="Andreopoulos B."/>
            <person name="Lipzen A."/>
            <person name="Chen C."/>
            <person name="Yan M."/>
            <person name="Daum C."/>
            <person name="Ng V."/>
            <person name="Clum A."/>
            <person name="Steindorff A."/>
            <person name="Ohm R.A."/>
            <person name="Martin F."/>
            <person name="Silar P."/>
            <person name="Natvig D.O."/>
            <person name="Lalanne C."/>
            <person name="Gautier V."/>
            <person name="Ament-Velasquez S.L."/>
            <person name="Kruys A."/>
            <person name="Hutchinson M.I."/>
            <person name="Powell A.J."/>
            <person name="Barry K."/>
            <person name="Miller A.N."/>
            <person name="Grigoriev I.V."/>
            <person name="Debuchy R."/>
            <person name="Gladieux P."/>
            <person name="Hiltunen Thoren M."/>
            <person name="Johannesson H."/>
        </authorList>
    </citation>
    <scope>NUCLEOTIDE SEQUENCE</scope>
    <source>
        <strain evidence="10">CBS 232.78</strain>
    </source>
</reference>
<evidence type="ECO:0000256" key="2">
    <source>
        <dbReference type="ARBA" id="ARBA00022692"/>
    </source>
</evidence>
<proteinExistence type="predicted"/>
<feature type="transmembrane region" description="Helical" evidence="8">
    <location>
        <begin position="85"/>
        <end position="108"/>
    </location>
</feature>
<dbReference type="EMBL" id="JAULSW010000004">
    <property type="protein sequence ID" value="KAK3385032.1"/>
    <property type="molecule type" value="Genomic_DNA"/>
</dbReference>
<keyword evidence="3" id="KW-0999">Mitochondrion inner membrane</keyword>
<dbReference type="GO" id="GO:0030003">
    <property type="term" value="P:intracellular monoatomic cation homeostasis"/>
    <property type="evidence" value="ECO:0007669"/>
    <property type="project" value="TreeGrafter"/>
</dbReference>
<sequence>AANPPATTRPPPLELPTRTPETSTFSYLVNTGKAYLNFYKTGIKQIWTNTQLVRGLPSRNIHELKMRAEIQLLLRWQHDIRRVPIFGLLMLVCGEFTPFVVMAVPSIVPFTCRIPKQVFKLQQKKEQRRKRAQLSNLPVNGSTATLVSRSLGLMSPFWDRFGKELPYAMSRKRFQERIDFLAADDELIRASGGVDALEADEVRLACNDRGFNICHVPDHVLQQNLRDWL</sequence>
<keyword evidence="2 8" id="KW-0812">Transmembrane</keyword>
<evidence type="ECO:0000256" key="7">
    <source>
        <dbReference type="PROSITE-ProRule" id="PRU01094"/>
    </source>
</evidence>
<comment type="subcellular location">
    <subcellularLocation>
        <location evidence="1">Mitochondrion inner membrane</location>
        <topology evidence="1">Single-pass membrane protein</topology>
    </subcellularLocation>
</comment>
<comment type="caution">
    <text evidence="10">The sequence shown here is derived from an EMBL/GenBank/DDBJ whole genome shotgun (WGS) entry which is preliminary data.</text>
</comment>
<organism evidence="10 11">
    <name type="scientific">Podospora didyma</name>
    <dbReference type="NCBI Taxonomy" id="330526"/>
    <lineage>
        <taxon>Eukaryota</taxon>
        <taxon>Fungi</taxon>
        <taxon>Dikarya</taxon>
        <taxon>Ascomycota</taxon>
        <taxon>Pezizomycotina</taxon>
        <taxon>Sordariomycetes</taxon>
        <taxon>Sordariomycetidae</taxon>
        <taxon>Sordariales</taxon>
        <taxon>Podosporaceae</taxon>
        <taxon>Podospora</taxon>
    </lineage>
</organism>
<feature type="non-terminal residue" evidence="10">
    <location>
        <position position="229"/>
    </location>
</feature>
<dbReference type="PANTHER" id="PTHR14009">
    <property type="entry name" value="LEUCINE ZIPPER-EF-HAND CONTAINING TRANSMEMBRANE PROTEIN"/>
    <property type="match status" value="1"/>
</dbReference>
<dbReference type="InterPro" id="IPR033122">
    <property type="entry name" value="LETM1-like_RBD"/>
</dbReference>
<name>A0AAE0NNZ3_9PEZI</name>
<dbReference type="Proteomes" id="UP001285441">
    <property type="component" value="Unassembled WGS sequence"/>
</dbReference>
<reference evidence="10" key="2">
    <citation type="submission" date="2023-06" db="EMBL/GenBank/DDBJ databases">
        <authorList>
            <consortium name="Lawrence Berkeley National Laboratory"/>
            <person name="Haridas S."/>
            <person name="Hensen N."/>
            <person name="Bonometti L."/>
            <person name="Westerberg I."/>
            <person name="Brannstrom I.O."/>
            <person name="Guillou S."/>
            <person name="Cros-Aarteil S."/>
            <person name="Calhoun S."/>
            <person name="Kuo A."/>
            <person name="Mondo S."/>
            <person name="Pangilinan J."/>
            <person name="Riley R."/>
            <person name="LaButti K."/>
            <person name="Andreopoulos B."/>
            <person name="Lipzen A."/>
            <person name="Chen C."/>
            <person name="Yanf M."/>
            <person name="Daum C."/>
            <person name="Ng V."/>
            <person name="Clum A."/>
            <person name="Steindorff A."/>
            <person name="Ohm R."/>
            <person name="Martin F."/>
            <person name="Silar P."/>
            <person name="Natvig D."/>
            <person name="Lalanne C."/>
            <person name="Gautier V."/>
            <person name="Ament-velasquez S.L."/>
            <person name="Kruys A."/>
            <person name="Hutchinson M.I."/>
            <person name="Powell A.J."/>
            <person name="Barry K."/>
            <person name="Miller A.N."/>
            <person name="Grigoriev I.V."/>
            <person name="Debuchy R."/>
            <person name="Gladieux P."/>
            <person name="Thoren M.H."/>
            <person name="Johannesson H."/>
        </authorList>
    </citation>
    <scope>NUCLEOTIDE SEQUENCE</scope>
    <source>
        <strain evidence="10">CBS 232.78</strain>
    </source>
</reference>
<evidence type="ECO:0000259" key="9">
    <source>
        <dbReference type="PROSITE" id="PS51758"/>
    </source>
</evidence>
<dbReference type="Pfam" id="PF07766">
    <property type="entry name" value="LETM1_RBD"/>
    <property type="match status" value="1"/>
</dbReference>
<dbReference type="InterPro" id="IPR044202">
    <property type="entry name" value="LETM1/MDM38-like"/>
</dbReference>
<protein>
    <recommendedName>
        <fullName evidence="9">Letm1 RBD domain-containing protein</fullName>
    </recommendedName>
</protein>
<evidence type="ECO:0000313" key="11">
    <source>
        <dbReference type="Proteomes" id="UP001285441"/>
    </source>
</evidence>
<keyword evidence="5 7" id="KW-0496">Mitochondrion</keyword>
<dbReference type="PROSITE" id="PS51758">
    <property type="entry name" value="LETM1_RBD"/>
    <property type="match status" value="1"/>
</dbReference>
<dbReference type="GO" id="GO:0005743">
    <property type="term" value="C:mitochondrial inner membrane"/>
    <property type="evidence" value="ECO:0007669"/>
    <property type="project" value="UniProtKB-SubCell"/>
</dbReference>